<dbReference type="Pfam" id="PF22652">
    <property type="entry name" value="DUF7006"/>
    <property type="match status" value="1"/>
</dbReference>
<reference evidence="2" key="2">
    <citation type="submission" date="2017-05" db="EMBL/GenBank/DDBJ databases">
        <authorList>
            <consortium name="The Broad Institute Genomics Platform"/>
            <consortium name="The Broad Institute Genomic Center for Infectious Diseases"/>
            <person name="Earl A."/>
            <person name="Manson A."/>
            <person name="Schwartman J."/>
            <person name="Gilmore M."/>
            <person name="Abouelleil A."/>
            <person name="Cao P."/>
            <person name="Chapman S."/>
            <person name="Cusick C."/>
            <person name="Shea T."/>
            <person name="Young S."/>
            <person name="Neafsey D."/>
            <person name="Nusbaum C."/>
            <person name="Birren B."/>
        </authorList>
    </citation>
    <scope>NUCLEOTIDE SEQUENCE</scope>
    <source>
        <strain evidence="2">9E7_DIV0242</strain>
    </source>
</reference>
<gene>
    <name evidence="1" type="ORF">A5888_002164</name>
    <name evidence="2" type="ORF">A5888_004036</name>
</gene>
<dbReference type="Proteomes" id="UP000195141">
    <property type="component" value="Chromosome"/>
</dbReference>
<reference evidence="2" key="3">
    <citation type="submission" date="2024-03" db="EMBL/GenBank/DDBJ databases">
        <title>The Genome Sequence of Enterococcus sp. DIV0242b.</title>
        <authorList>
            <consortium name="The Broad Institute Genomics Platform"/>
            <consortium name="The Broad Institute Microbial Omics Core"/>
            <consortium name="The Broad Institute Genomic Center for Infectious Diseases"/>
            <person name="Earl A."/>
            <person name="Manson A."/>
            <person name="Gilmore M."/>
            <person name="Schwartman J."/>
            <person name="Shea T."/>
            <person name="Abouelleil A."/>
            <person name="Cao P."/>
            <person name="Chapman S."/>
            <person name="Cusick C."/>
            <person name="Young S."/>
            <person name="Neafsey D."/>
            <person name="Nusbaum C."/>
            <person name="Birren B."/>
        </authorList>
    </citation>
    <scope>NUCLEOTIDE SEQUENCE</scope>
    <source>
        <strain evidence="2">9E7_DIV0242</strain>
    </source>
</reference>
<sequence length="118" mass="13684">MKKWCGLWNSMAFEQNDSRSEAGNPLSDYAKELCQKANELVLTINGENFYEILPQLMRLDAKLRLVKFYISSRGLLNELSDQEIVALIDKEYKTAHFEKILNFNRMAEAEDSVLFQIS</sequence>
<dbReference type="RefSeq" id="WP_086349225.1">
    <property type="nucleotide sequence ID" value="NZ_CP147247.1"/>
</dbReference>
<organism evidence="1">
    <name type="scientific">Candidatus Enterococcus clewellii</name>
    <dbReference type="NCBI Taxonomy" id="1834193"/>
    <lineage>
        <taxon>Bacteria</taxon>
        <taxon>Bacillati</taxon>
        <taxon>Bacillota</taxon>
        <taxon>Bacilli</taxon>
        <taxon>Lactobacillales</taxon>
        <taxon>Enterococcaceae</taxon>
        <taxon>Enterococcus</taxon>
    </lineage>
</organism>
<evidence type="ECO:0000313" key="1">
    <source>
        <dbReference type="EMBL" id="OTP15950.1"/>
    </source>
</evidence>
<dbReference type="AlphaFoldDB" id="A0A242K6L6"/>
<proteinExistence type="predicted"/>
<dbReference type="EMBL" id="NGMM01000003">
    <property type="protein sequence ID" value="OTP15950.1"/>
    <property type="molecule type" value="Genomic_DNA"/>
</dbReference>
<accession>A0A242K6L6</accession>
<dbReference type="InterPro" id="IPR054275">
    <property type="entry name" value="DUF7006"/>
</dbReference>
<evidence type="ECO:0000313" key="2">
    <source>
        <dbReference type="EMBL" id="WYJ92263.1"/>
    </source>
</evidence>
<evidence type="ECO:0000313" key="3">
    <source>
        <dbReference type="Proteomes" id="UP000195141"/>
    </source>
</evidence>
<protein>
    <submittedName>
        <fullName evidence="1">Uncharacterized protein</fullName>
    </submittedName>
</protein>
<name>A0A242K6L6_9ENTE</name>
<keyword evidence="3" id="KW-1185">Reference proteome</keyword>
<reference evidence="1" key="1">
    <citation type="submission" date="2017-05" db="EMBL/GenBank/DDBJ databases">
        <title>The Genome Sequence of Enterococcus sp. 9E7_DIV0242.</title>
        <authorList>
            <consortium name="The Broad Institute Genomics Platform"/>
            <consortium name="The Broad Institute Genomic Center for Infectious Diseases"/>
            <person name="Earl A."/>
            <person name="Manson A."/>
            <person name="Schwartman J."/>
            <person name="Gilmore M."/>
            <person name="Abouelleil A."/>
            <person name="Cao P."/>
            <person name="Chapman S."/>
            <person name="Cusick C."/>
            <person name="Shea T."/>
            <person name="Young S."/>
            <person name="Neafsey D."/>
            <person name="Nusbaum C."/>
            <person name="Birren B."/>
        </authorList>
    </citation>
    <scope>NUCLEOTIDE SEQUENCE [LARGE SCALE GENOMIC DNA]</scope>
    <source>
        <strain evidence="1">9E7_DIV0242</strain>
    </source>
</reference>
<dbReference type="EMBL" id="CP147247">
    <property type="protein sequence ID" value="WYJ92263.1"/>
    <property type="molecule type" value="Genomic_DNA"/>
</dbReference>